<dbReference type="GO" id="GO:0003677">
    <property type="term" value="F:DNA binding"/>
    <property type="evidence" value="ECO:0007669"/>
    <property type="project" value="UniProtKB-KW"/>
</dbReference>
<dbReference type="PRINTS" id="PR00507">
    <property type="entry name" value="N12N6MTFRASE"/>
</dbReference>
<keyword evidence="3" id="KW-0489">Methyltransferase</keyword>
<evidence type="ECO:0000256" key="2">
    <source>
        <dbReference type="ARBA" id="ARBA00012185"/>
    </source>
</evidence>
<dbReference type="HOGENOM" id="CLU_027633_1_0_10"/>
<dbReference type="eggNOG" id="COG0863">
    <property type="taxonomic scope" value="Bacteria"/>
</dbReference>
<reference evidence="10" key="1">
    <citation type="submission" date="2010-07" db="EMBL/GenBank/DDBJ databases">
        <authorList>
            <person name="Muzny D."/>
            <person name="Qin X."/>
            <person name="Deng J."/>
            <person name="Jiang H."/>
            <person name="Liu Y."/>
            <person name="Qu J."/>
            <person name="Song X.-Z."/>
            <person name="Zhang L."/>
            <person name="Thornton R."/>
            <person name="Coyle M."/>
            <person name="Francisco L."/>
            <person name="Jackson L."/>
            <person name="Javaid M."/>
            <person name="Korchina V."/>
            <person name="Kovar C."/>
            <person name="Mata R."/>
            <person name="Mathew T."/>
            <person name="Ngo R."/>
            <person name="Nguyen L."/>
            <person name="Nguyen N."/>
            <person name="Okwuonu G."/>
            <person name="Ongeri F."/>
            <person name="Pham C."/>
            <person name="Simmons D."/>
            <person name="Wilczek-Boney K."/>
            <person name="Hale W."/>
            <person name="Jakkamsetti A."/>
            <person name="Pham P."/>
            <person name="Ruth R."/>
            <person name="San Lucas F."/>
            <person name="Warren J."/>
            <person name="Zhang J."/>
            <person name="Zhao Z."/>
            <person name="Zhou C."/>
            <person name="Zhu D."/>
            <person name="Lee S."/>
            <person name="Bess C."/>
            <person name="Blankenburg K."/>
            <person name="Forbes L."/>
            <person name="Fu Q."/>
            <person name="Gubbala S."/>
            <person name="Hirani K."/>
            <person name="Jayaseelan J.C."/>
            <person name="Lara F."/>
            <person name="Munidasa M."/>
            <person name="Palculict T."/>
            <person name="Patil S."/>
            <person name="Pu L.-L."/>
            <person name="Saada N."/>
            <person name="Tang L."/>
            <person name="Weissenberger G."/>
            <person name="Zhu Y."/>
            <person name="Hemphill L."/>
            <person name="Shang Y."/>
            <person name="Youmans B."/>
            <person name="Ayvaz T."/>
            <person name="Ross M."/>
            <person name="Santibanez J."/>
            <person name="Aqrawi P."/>
            <person name="Gross S."/>
            <person name="Joshi V."/>
            <person name="Fowler G."/>
            <person name="Nazareth L."/>
            <person name="Reid J."/>
            <person name="Worley K."/>
            <person name="Petrosino J."/>
            <person name="Highlander S."/>
            <person name="Gibbs R."/>
        </authorList>
    </citation>
    <scope>NUCLEOTIDE SEQUENCE [LARGE SCALE GENOMIC DNA]</scope>
    <source>
        <strain evidence="10">DSM 16973</strain>
    </source>
</reference>
<comment type="catalytic activity">
    <reaction evidence="8">
        <text>a 2'-deoxycytidine in DNA + S-adenosyl-L-methionine = an N(4)-methyl-2'-deoxycytidine in DNA + S-adenosyl-L-homocysteine + H(+)</text>
        <dbReference type="Rhea" id="RHEA:16857"/>
        <dbReference type="Rhea" id="RHEA-COMP:11369"/>
        <dbReference type="Rhea" id="RHEA-COMP:13674"/>
        <dbReference type="ChEBI" id="CHEBI:15378"/>
        <dbReference type="ChEBI" id="CHEBI:57856"/>
        <dbReference type="ChEBI" id="CHEBI:59789"/>
        <dbReference type="ChEBI" id="CHEBI:85452"/>
        <dbReference type="ChEBI" id="CHEBI:137933"/>
        <dbReference type="EC" id="2.1.1.113"/>
    </reaction>
</comment>
<dbReference type="Proteomes" id="UP000004394">
    <property type="component" value="Unassembled WGS sequence"/>
</dbReference>
<protein>
    <recommendedName>
        <fullName evidence="2">site-specific DNA-methyltransferase (cytosine-N(4)-specific)</fullName>
        <ecNumber evidence="2">2.1.1.113</ecNumber>
    </recommendedName>
</protein>
<dbReference type="STRING" id="862515.HMPREF0658_1906"/>
<proteinExistence type="inferred from homology"/>
<keyword evidence="4" id="KW-0808">Transferase</keyword>
<evidence type="ECO:0000256" key="6">
    <source>
        <dbReference type="ARBA" id="ARBA00022747"/>
    </source>
</evidence>
<dbReference type="EC" id="2.1.1.113" evidence="2"/>
<dbReference type="AlphaFoldDB" id="E0NUQ1"/>
<evidence type="ECO:0000256" key="4">
    <source>
        <dbReference type="ARBA" id="ARBA00022679"/>
    </source>
</evidence>
<dbReference type="GO" id="GO:0032259">
    <property type="term" value="P:methylation"/>
    <property type="evidence" value="ECO:0007669"/>
    <property type="project" value="UniProtKB-KW"/>
</dbReference>
<dbReference type="PROSITE" id="PS00093">
    <property type="entry name" value="N4_MTASE"/>
    <property type="match status" value="1"/>
</dbReference>
<dbReference type="BioCyc" id="PMAR862515-HMP:GMOO-1932-MONOMER"/>
<dbReference type="GO" id="GO:0008170">
    <property type="term" value="F:N-methyltransferase activity"/>
    <property type="evidence" value="ECO:0007669"/>
    <property type="project" value="InterPro"/>
</dbReference>
<accession>E0NUQ1</accession>
<evidence type="ECO:0000256" key="1">
    <source>
        <dbReference type="ARBA" id="ARBA00010203"/>
    </source>
</evidence>
<evidence type="ECO:0000256" key="7">
    <source>
        <dbReference type="ARBA" id="ARBA00023125"/>
    </source>
</evidence>
<evidence type="ECO:0000259" key="9">
    <source>
        <dbReference type="Pfam" id="PF01555"/>
    </source>
</evidence>
<sequence>MYQRKVDDKWSFKEANTKEYTHCYHTYPAMMIPQIARTLIDEYRPEGRLELILDPYMGSGTTLVEASLAGINSVGTDLNPLARLMGKVKTTHYNYDSILKQFREIQAELVFFSEDKVIERNFDRISNYSFWYNEKDLLKLSFLSQLIREVKDKDFFHVALSEVIREVSFTRNGEFKRYRMNEASIAKFNPDAFVLFERKVLRNLDGLKDYNNSSKDYEKVKTDIYGFNTMYEIPTGVIKDGDVDMVVTSPPYGDSRTTVAYGQFSRWANEWFNFDNAKDLDNLLMGGKKAKGELFKTDSIRNVLDKIDDLDHKRYLEVVSFLNDYYHSIENVAKAVRSGGTACYVVGDRRVKGIQIPLDYFTAEMFERFGFKHEITIIREIPNKRMPAKTSPTNKVGAKVSTMSHEYIVILNKL</sequence>
<keyword evidence="11" id="KW-1185">Reference proteome</keyword>
<keyword evidence="7" id="KW-0238">DNA-binding</keyword>
<dbReference type="SUPFAM" id="SSF53335">
    <property type="entry name" value="S-adenosyl-L-methionine-dependent methyltransferases"/>
    <property type="match status" value="3"/>
</dbReference>
<dbReference type="OrthoDB" id="9800801at2"/>
<comment type="similarity">
    <text evidence="1">Belongs to the N(4)/N(6)-methyltransferase family. N(4) subfamily.</text>
</comment>
<name>E0NUQ1_9BACT</name>
<organism evidence="10 11">
    <name type="scientific">Hoylesella marshii DSM 16973 = JCM 13450</name>
    <dbReference type="NCBI Taxonomy" id="862515"/>
    <lineage>
        <taxon>Bacteria</taxon>
        <taxon>Pseudomonadati</taxon>
        <taxon>Bacteroidota</taxon>
        <taxon>Bacteroidia</taxon>
        <taxon>Bacteroidales</taxon>
        <taxon>Prevotellaceae</taxon>
        <taxon>Hoylesella</taxon>
    </lineage>
</organism>
<feature type="domain" description="DNA methylase N-4/N-6" evidence="9">
    <location>
        <begin position="4"/>
        <end position="80"/>
    </location>
</feature>
<evidence type="ECO:0000256" key="8">
    <source>
        <dbReference type="ARBA" id="ARBA00049120"/>
    </source>
</evidence>
<dbReference type="RefSeq" id="WP_006950254.1">
    <property type="nucleotide sequence ID" value="NZ_BAJI01000012.1"/>
</dbReference>
<keyword evidence="5" id="KW-0949">S-adenosyl-L-methionine</keyword>
<gene>
    <name evidence="10" type="ORF">HMPREF0658_1906</name>
</gene>
<dbReference type="EMBL" id="AEEI01000053">
    <property type="protein sequence ID" value="EFM01158.1"/>
    <property type="molecule type" value="Genomic_DNA"/>
</dbReference>
<dbReference type="Pfam" id="PF01555">
    <property type="entry name" value="N6_N4_Mtase"/>
    <property type="match status" value="1"/>
</dbReference>
<evidence type="ECO:0000256" key="3">
    <source>
        <dbReference type="ARBA" id="ARBA00022603"/>
    </source>
</evidence>
<dbReference type="InterPro" id="IPR017985">
    <property type="entry name" value="MeTrfase_CN4_CS"/>
</dbReference>
<dbReference type="Gene3D" id="3.40.50.150">
    <property type="entry name" value="Vaccinia Virus protein VP39"/>
    <property type="match status" value="2"/>
</dbReference>
<keyword evidence="6" id="KW-0680">Restriction system</keyword>
<comment type="caution">
    <text evidence="10">The sequence shown here is derived from an EMBL/GenBank/DDBJ whole genome shotgun (WGS) entry which is preliminary data.</text>
</comment>
<dbReference type="GO" id="GO:0015667">
    <property type="term" value="F:site-specific DNA-methyltransferase (cytosine-N4-specific) activity"/>
    <property type="evidence" value="ECO:0007669"/>
    <property type="project" value="UniProtKB-EC"/>
</dbReference>
<evidence type="ECO:0000313" key="10">
    <source>
        <dbReference type="EMBL" id="EFM01158.1"/>
    </source>
</evidence>
<evidence type="ECO:0000313" key="11">
    <source>
        <dbReference type="Proteomes" id="UP000004394"/>
    </source>
</evidence>
<evidence type="ECO:0000256" key="5">
    <source>
        <dbReference type="ARBA" id="ARBA00022691"/>
    </source>
</evidence>
<dbReference type="GO" id="GO:0009307">
    <property type="term" value="P:DNA restriction-modification system"/>
    <property type="evidence" value="ECO:0007669"/>
    <property type="project" value="UniProtKB-KW"/>
</dbReference>
<dbReference type="InterPro" id="IPR029063">
    <property type="entry name" value="SAM-dependent_MTases_sf"/>
</dbReference>
<dbReference type="InterPro" id="IPR002941">
    <property type="entry name" value="DNA_methylase_N4/N6"/>
</dbReference>